<dbReference type="RefSeq" id="WP_068134996.1">
    <property type="nucleotide sequence ID" value="NZ_AP014924.1"/>
</dbReference>
<name>A0A0K2SIG6_LIMPI</name>
<dbReference type="STRING" id="1555112.LIP_1023"/>
<feature type="region of interest" description="Disordered" evidence="1">
    <location>
        <begin position="89"/>
        <end position="108"/>
    </location>
</feature>
<proteinExistence type="predicted"/>
<evidence type="ECO:0000313" key="3">
    <source>
        <dbReference type="Proteomes" id="UP000065807"/>
    </source>
</evidence>
<evidence type="ECO:0000313" key="2">
    <source>
        <dbReference type="EMBL" id="BAS26880.1"/>
    </source>
</evidence>
<dbReference type="OrthoDB" id="8156917at2"/>
<reference evidence="3" key="1">
    <citation type="submission" date="2015-07" db="EMBL/GenBank/DDBJ databases">
        <title>Complete genome sequence and phylogenetic analysis of Limnochorda pilosa.</title>
        <authorList>
            <person name="Watanabe M."/>
            <person name="Kojima H."/>
            <person name="Fukui M."/>
        </authorList>
    </citation>
    <scope>NUCLEOTIDE SEQUENCE [LARGE SCALE GENOMIC DNA]</scope>
    <source>
        <strain evidence="3">HC45</strain>
    </source>
</reference>
<protein>
    <submittedName>
        <fullName evidence="2">Uncharacterized protein</fullName>
    </submittedName>
</protein>
<reference evidence="3" key="2">
    <citation type="journal article" date="2016" name="Int. J. Syst. Evol. Microbiol.">
        <title>Complete genome sequence and cell structure of Limnochorda pilosa, a Gram-negative spore-former within the phylum Firmicutes.</title>
        <authorList>
            <person name="Watanabe M."/>
            <person name="Kojima H."/>
            <person name="Fukui M."/>
        </authorList>
    </citation>
    <scope>NUCLEOTIDE SEQUENCE [LARGE SCALE GENOMIC DNA]</scope>
    <source>
        <strain evidence="3">HC45</strain>
    </source>
</reference>
<dbReference type="Proteomes" id="UP000065807">
    <property type="component" value="Chromosome"/>
</dbReference>
<sequence length="108" mass="11388">MRALPTSRSSPPLYEERRATLPELGFLARAAATGASSEPVHLAELRWPVPDPVAAAGRYRELARLLGAPWGSPRGPAVSLGPAVLRPVPQGSAPEVHSGARVVRARPT</sequence>
<accession>A0A0K2SIG6</accession>
<dbReference type="AlphaFoldDB" id="A0A0K2SIG6"/>
<organism evidence="2 3">
    <name type="scientific">Limnochorda pilosa</name>
    <dbReference type="NCBI Taxonomy" id="1555112"/>
    <lineage>
        <taxon>Bacteria</taxon>
        <taxon>Bacillati</taxon>
        <taxon>Bacillota</taxon>
        <taxon>Limnochordia</taxon>
        <taxon>Limnochordales</taxon>
        <taxon>Limnochordaceae</taxon>
        <taxon>Limnochorda</taxon>
    </lineage>
</organism>
<dbReference type="EMBL" id="AP014924">
    <property type="protein sequence ID" value="BAS26880.1"/>
    <property type="molecule type" value="Genomic_DNA"/>
</dbReference>
<keyword evidence="3" id="KW-1185">Reference proteome</keyword>
<evidence type="ECO:0000256" key="1">
    <source>
        <dbReference type="SAM" id="MobiDB-lite"/>
    </source>
</evidence>
<dbReference type="KEGG" id="lpil:LIP_1023"/>
<gene>
    <name evidence="2" type="ORF">LIP_1023</name>
</gene>